<sequence length="122" mass="12409">MASGDPSGLAKHASDNGARSANQSPQSVGSSGMDSGMESTSDGLRDLPSIAISLCGGLSDHREITKGTAGLARAPPGGRRVGICEGPVLTDAFLEQAVSYQQFVDNPAIIDDPNLVVKIGSK</sequence>
<feature type="region of interest" description="Disordered" evidence="1">
    <location>
        <begin position="1"/>
        <end position="44"/>
    </location>
</feature>
<dbReference type="Pfam" id="PF16876">
    <property type="entry name" value="Lipin_mid"/>
    <property type="match status" value="1"/>
</dbReference>
<dbReference type="InterPro" id="IPR031703">
    <property type="entry name" value="Lipin_mid"/>
</dbReference>
<accession>A0ABQ9U4Q5</accession>
<dbReference type="Proteomes" id="UP001266305">
    <property type="component" value="Unassembled WGS sequence"/>
</dbReference>
<evidence type="ECO:0000313" key="3">
    <source>
        <dbReference type="EMBL" id="KAK2092006.1"/>
    </source>
</evidence>
<gene>
    <name evidence="3" type="primary">LPIN1_1</name>
    <name evidence="3" type="ORF">P7K49_028534</name>
</gene>
<evidence type="ECO:0000259" key="2">
    <source>
        <dbReference type="Pfam" id="PF16876"/>
    </source>
</evidence>
<evidence type="ECO:0000256" key="1">
    <source>
        <dbReference type="SAM" id="MobiDB-lite"/>
    </source>
</evidence>
<feature type="domain" description="Lipin middle" evidence="2">
    <location>
        <begin position="50"/>
        <end position="122"/>
    </location>
</feature>
<keyword evidence="4" id="KW-1185">Reference proteome</keyword>
<dbReference type="EMBL" id="JASSZA010000015">
    <property type="protein sequence ID" value="KAK2092006.1"/>
    <property type="molecule type" value="Genomic_DNA"/>
</dbReference>
<reference evidence="3 4" key="1">
    <citation type="submission" date="2023-05" db="EMBL/GenBank/DDBJ databases">
        <title>B98-5 Cell Line De Novo Hybrid Assembly: An Optical Mapping Approach.</title>
        <authorList>
            <person name="Kananen K."/>
            <person name="Auerbach J.A."/>
            <person name="Kautto E."/>
            <person name="Blachly J.S."/>
        </authorList>
    </citation>
    <scope>NUCLEOTIDE SEQUENCE [LARGE SCALE GENOMIC DNA]</scope>
    <source>
        <strain evidence="3">B95-8</strain>
        <tissue evidence="3">Cell line</tissue>
    </source>
</reference>
<comment type="caution">
    <text evidence="3">The sequence shown here is derived from an EMBL/GenBank/DDBJ whole genome shotgun (WGS) entry which is preliminary data.</text>
</comment>
<protein>
    <submittedName>
        <fullName evidence="3">Phosphatidate phosphatase lpin1</fullName>
    </submittedName>
</protein>
<feature type="compositionally biased region" description="Polar residues" evidence="1">
    <location>
        <begin position="17"/>
        <end position="42"/>
    </location>
</feature>
<organism evidence="3 4">
    <name type="scientific">Saguinus oedipus</name>
    <name type="common">Cotton-top tamarin</name>
    <name type="synonym">Oedipomidas oedipus</name>
    <dbReference type="NCBI Taxonomy" id="9490"/>
    <lineage>
        <taxon>Eukaryota</taxon>
        <taxon>Metazoa</taxon>
        <taxon>Chordata</taxon>
        <taxon>Craniata</taxon>
        <taxon>Vertebrata</taxon>
        <taxon>Euteleostomi</taxon>
        <taxon>Mammalia</taxon>
        <taxon>Eutheria</taxon>
        <taxon>Euarchontoglires</taxon>
        <taxon>Primates</taxon>
        <taxon>Haplorrhini</taxon>
        <taxon>Platyrrhini</taxon>
        <taxon>Cebidae</taxon>
        <taxon>Callitrichinae</taxon>
        <taxon>Saguinus</taxon>
    </lineage>
</organism>
<evidence type="ECO:0000313" key="4">
    <source>
        <dbReference type="Proteomes" id="UP001266305"/>
    </source>
</evidence>
<name>A0ABQ9U4Q5_SAGOE</name>
<proteinExistence type="predicted"/>